<evidence type="ECO:0000313" key="3">
    <source>
        <dbReference type="Proteomes" id="UP001303889"/>
    </source>
</evidence>
<feature type="region of interest" description="Disordered" evidence="1">
    <location>
        <begin position="399"/>
        <end position="456"/>
    </location>
</feature>
<evidence type="ECO:0000313" key="2">
    <source>
        <dbReference type="EMBL" id="KAK3900764.1"/>
    </source>
</evidence>
<keyword evidence="3" id="KW-1185">Reference proteome</keyword>
<name>A0AAN6MIC4_9PEZI</name>
<dbReference type="EMBL" id="MU855640">
    <property type="protein sequence ID" value="KAK3900764.1"/>
    <property type="molecule type" value="Genomic_DNA"/>
</dbReference>
<feature type="region of interest" description="Disordered" evidence="1">
    <location>
        <begin position="291"/>
        <end position="313"/>
    </location>
</feature>
<dbReference type="InterPro" id="IPR029058">
    <property type="entry name" value="AB_hydrolase_fold"/>
</dbReference>
<organism evidence="2 3">
    <name type="scientific">Staphylotrichum tortipilum</name>
    <dbReference type="NCBI Taxonomy" id="2831512"/>
    <lineage>
        <taxon>Eukaryota</taxon>
        <taxon>Fungi</taxon>
        <taxon>Dikarya</taxon>
        <taxon>Ascomycota</taxon>
        <taxon>Pezizomycotina</taxon>
        <taxon>Sordariomycetes</taxon>
        <taxon>Sordariomycetidae</taxon>
        <taxon>Sordariales</taxon>
        <taxon>Chaetomiaceae</taxon>
        <taxon>Staphylotrichum</taxon>
    </lineage>
</organism>
<sequence length="485" mass="53431">MSPLSPWLRLTLLSTAKSDSIIEHHTVTCASSGDITVSLHNLHRHDITTPLIIFIPPFAHSGDEPGLRTPLPSCFQDYPVAAIHYRWPLGPPPEGDQWSIPLHWPTPLHDVNFGYSWIVDHLGSTSDPSIEPRHAYIYGSYLGAGLATALALTESRLPEPDQSIAIRGLIAHNGIYNWSMFLPDHPIHKLKDKPATRSKKAKGKAKAKLPNLLNILPPDNDAPSVPFEEEGVFAELKAMTPALFADPANLFDPFASACLFFHTPNLHVPDDFTTPLAAPVNAWTAAVDNLAKGTSTPGGSESSSSTEEPEPTANEILAKATARAKLLKPPRKGYLIFPPRKSPLRIPNCLFLYDTPHEYPEGRAHPVTSENNFRTQAVELMGLMMRSVDMYELVGQKMPGQEEDDEDDGFGRGGRGEEGGEEERERIIDRRVQSCQVEPPALEGEGEEGGRGLALDEKAEGVVAEWLRERIDEDFGGEFDEEEEE</sequence>
<feature type="compositionally biased region" description="Low complexity" evidence="1">
    <location>
        <begin position="293"/>
        <end position="306"/>
    </location>
</feature>
<dbReference type="Proteomes" id="UP001303889">
    <property type="component" value="Unassembled WGS sequence"/>
</dbReference>
<evidence type="ECO:0008006" key="4">
    <source>
        <dbReference type="Google" id="ProtNLM"/>
    </source>
</evidence>
<evidence type="ECO:0000256" key="1">
    <source>
        <dbReference type="SAM" id="MobiDB-lite"/>
    </source>
</evidence>
<dbReference type="SUPFAM" id="SSF53474">
    <property type="entry name" value="alpha/beta-Hydrolases"/>
    <property type="match status" value="1"/>
</dbReference>
<gene>
    <name evidence="2" type="ORF">C8A05DRAFT_45462</name>
</gene>
<feature type="compositionally biased region" description="Basic and acidic residues" evidence="1">
    <location>
        <begin position="414"/>
        <end position="432"/>
    </location>
</feature>
<accession>A0AAN6MIC4</accession>
<dbReference type="Gene3D" id="3.40.50.1820">
    <property type="entry name" value="alpha/beta hydrolase"/>
    <property type="match status" value="1"/>
</dbReference>
<comment type="caution">
    <text evidence="2">The sequence shown here is derived from an EMBL/GenBank/DDBJ whole genome shotgun (WGS) entry which is preliminary data.</text>
</comment>
<reference evidence="2" key="2">
    <citation type="submission" date="2023-05" db="EMBL/GenBank/DDBJ databases">
        <authorList>
            <consortium name="Lawrence Berkeley National Laboratory"/>
            <person name="Steindorff A."/>
            <person name="Hensen N."/>
            <person name="Bonometti L."/>
            <person name="Westerberg I."/>
            <person name="Brannstrom I.O."/>
            <person name="Guillou S."/>
            <person name="Cros-Aarteil S."/>
            <person name="Calhoun S."/>
            <person name="Haridas S."/>
            <person name="Kuo A."/>
            <person name="Mondo S."/>
            <person name="Pangilinan J."/>
            <person name="Riley R."/>
            <person name="Labutti K."/>
            <person name="Andreopoulos B."/>
            <person name="Lipzen A."/>
            <person name="Chen C."/>
            <person name="Yanf M."/>
            <person name="Daum C."/>
            <person name="Ng V."/>
            <person name="Clum A."/>
            <person name="Ohm R."/>
            <person name="Martin F."/>
            <person name="Silar P."/>
            <person name="Natvig D."/>
            <person name="Lalanne C."/>
            <person name="Gautier V."/>
            <person name="Ament-Velasquez S.L."/>
            <person name="Kruys A."/>
            <person name="Hutchinson M.I."/>
            <person name="Powell A.J."/>
            <person name="Barry K."/>
            <person name="Miller A.N."/>
            <person name="Grigoriev I.V."/>
            <person name="Debuchy R."/>
            <person name="Gladieux P."/>
            <person name="Thoren M.H."/>
            <person name="Johannesson H."/>
        </authorList>
    </citation>
    <scope>NUCLEOTIDE SEQUENCE</scope>
    <source>
        <strain evidence="2">CBS 103.79</strain>
    </source>
</reference>
<dbReference type="AlphaFoldDB" id="A0AAN6MIC4"/>
<protein>
    <recommendedName>
        <fullName evidence="4">Alpha/beta-hydrolase</fullName>
    </recommendedName>
</protein>
<proteinExistence type="predicted"/>
<reference evidence="2" key="1">
    <citation type="journal article" date="2023" name="Mol. Phylogenet. Evol.">
        <title>Genome-scale phylogeny and comparative genomics of the fungal order Sordariales.</title>
        <authorList>
            <person name="Hensen N."/>
            <person name="Bonometti L."/>
            <person name="Westerberg I."/>
            <person name="Brannstrom I.O."/>
            <person name="Guillou S."/>
            <person name="Cros-Aarteil S."/>
            <person name="Calhoun S."/>
            <person name="Haridas S."/>
            <person name="Kuo A."/>
            <person name="Mondo S."/>
            <person name="Pangilinan J."/>
            <person name="Riley R."/>
            <person name="LaButti K."/>
            <person name="Andreopoulos B."/>
            <person name="Lipzen A."/>
            <person name="Chen C."/>
            <person name="Yan M."/>
            <person name="Daum C."/>
            <person name="Ng V."/>
            <person name="Clum A."/>
            <person name="Steindorff A."/>
            <person name="Ohm R.A."/>
            <person name="Martin F."/>
            <person name="Silar P."/>
            <person name="Natvig D.O."/>
            <person name="Lalanne C."/>
            <person name="Gautier V."/>
            <person name="Ament-Velasquez S.L."/>
            <person name="Kruys A."/>
            <person name="Hutchinson M.I."/>
            <person name="Powell A.J."/>
            <person name="Barry K."/>
            <person name="Miller A.N."/>
            <person name="Grigoriev I.V."/>
            <person name="Debuchy R."/>
            <person name="Gladieux P."/>
            <person name="Hiltunen Thoren M."/>
            <person name="Johannesson H."/>
        </authorList>
    </citation>
    <scope>NUCLEOTIDE SEQUENCE</scope>
    <source>
        <strain evidence="2">CBS 103.79</strain>
    </source>
</reference>